<dbReference type="InterPro" id="IPR024078">
    <property type="entry name" value="LmbE-like_dom_sf"/>
</dbReference>
<gene>
    <name evidence="1" type="ORF">OCL97_13570</name>
</gene>
<proteinExistence type="predicted"/>
<dbReference type="Pfam" id="PF02585">
    <property type="entry name" value="PIG-L"/>
    <property type="match status" value="1"/>
</dbReference>
<reference evidence="1 2" key="1">
    <citation type="submission" date="2022-09" db="EMBL/GenBank/DDBJ databases">
        <title>New species of Phenylobacterium.</title>
        <authorList>
            <person name="Mieszkin S."/>
        </authorList>
    </citation>
    <scope>NUCLEOTIDE SEQUENCE [LARGE SCALE GENOMIC DNA]</scope>
    <source>
        <strain evidence="1 2">HK31-G</strain>
    </source>
</reference>
<protein>
    <submittedName>
        <fullName evidence="1">PIG-L family deacetylase</fullName>
    </submittedName>
</protein>
<keyword evidence="2" id="KW-1185">Reference proteome</keyword>
<dbReference type="PANTHER" id="PTHR12993:SF30">
    <property type="entry name" value="N-ACETYL-ALPHA-D-GLUCOSAMINYL L-MALATE DEACETYLASE 1"/>
    <property type="match status" value="1"/>
</dbReference>
<sequence length="253" mass="27413">MTTILAIHAHPDDIETLAAGTMAVLAARGHDLKIVTVTAGDCGSNETEPAETARIRKAEAATAAGLIGAAYRCADIPDLCVFNDDPCRRRVTEMIRWAAPDIVLTASPADYHPDHEAVSVLVRDACFAASVPNYRTGDAPILAGIPHLYFMDPIGGRDREGVKVIPDFGVDVGSHFATKQAMLAAHKSQDSWVSKQHDISDHQASMEAWTRRRGRDFGVALAEGFRQYRHHPYPRTALLQELLGESLVLVPGA</sequence>
<dbReference type="Proteomes" id="UP001598130">
    <property type="component" value="Unassembled WGS sequence"/>
</dbReference>
<evidence type="ECO:0000313" key="1">
    <source>
        <dbReference type="EMBL" id="MFD3264985.1"/>
    </source>
</evidence>
<dbReference type="Gene3D" id="3.40.50.10320">
    <property type="entry name" value="LmbE-like"/>
    <property type="match status" value="1"/>
</dbReference>
<dbReference type="InterPro" id="IPR003737">
    <property type="entry name" value="GlcNAc_PI_deacetylase-related"/>
</dbReference>
<dbReference type="SUPFAM" id="SSF102588">
    <property type="entry name" value="LmbE-like"/>
    <property type="match status" value="1"/>
</dbReference>
<dbReference type="RefSeq" id="WP_377370509.1">
    <property type="nucleotide sequence ID" value="NZ_JAOTJD010000025.1"/>
</dbReference>
<comment type="caution">
    <text evidence="1">The sequence shown here is derived from an EMBL/GenBank/DDBJ whole genome shotgun (WGS) entry which is preliminary data.</text>
</comment>
<accession>A0ABW6CPI5</accession>
<dbReference type="PANTHER" id="PTHR12993">
    <property type="entry name" value="N-ACETYLGLUCOSAMINYL-PHOSPHATIDYLINOSITOL DE-N-ACETYLASE-RELATED"/>
    <property type="match status" value="1"/>
</dbReference>
<dbReference type="EMBL" id="JAOTJD010000025">
    <property type="protein sequence ID" value="MFD3264985.1"/>
    <property type="molecule type" value="Genomic_DNA"/>
</dbReference>
<organism evidence="1 2">
    <name type="scientific">Phenylobacterium ferrooxidans</name>
    <dbReference type="NCBI Taxonomy" id="2982689"/>
    <lineage>
        <taxon>Bacteria</taxon>
        <taxon>Pseudomonadati</taxon>
        <taxon>Pseudomonadota</taxon>
        <taxon>Alphaproteobacteria</taxon>
        <taxon>Caulobacterales</taxon>
        <taxon>Caulobacteraceae</taxon>
        <taxon>Phenylobacterium</taxon>
    </lineage>
</organism>
<evidence type="ECO:0000313" key="2">
    <source>
        <dbReference type="Proteomes" id="UP001598130"/>
    </source>
</evidence>
<name>A0ABW6CPI5_9CAUL</name>